<evidence type="ECO:0000313" key="2">
    <source>
        <dbReference type="EMBL" id="SDE58278.1"/>
    </source>
</evidence>
<dbReference type="RefSeq" id="WP_074552806.1">
    <property type="nucleotide sequence ID" value="NZ_CP119563.1"/>
</dbReference>
<protein>
    <recommendedName>
        <fullName evidence="1">Phytase-like domain-containing protein</fullName>
    </recommendedName>
</protein>
<dbReference type="PIRSF" id="PIRSF031900">
    <property type="entry name" value="UCP031900"/>
    <property type="match status" value="1"/>
</dbReference>
<organism evidence="2 3">
    <name type="scientific">Rhodobacter capsulatus</name>
    <name type="common">Rhodopseudomonas capsulata</name>
    <dbReference type="NCBI Taxonomy" id="1061"/>
    <lineage>
        <taxon>Bacteria</taxon>
        <taxon>Pseudomonadati</taxon>
        <taxon>Pseudomonadota</taxon>
        <taxon>Alphaproteobacteria</taxon>
        <taxon>Rhodobacterales</taxon>
        <taxon>Rhodobacter group</taxon>
        <taxon>Rhodobacter</taxon>
    </lineage>
</organism>
<accession>A0A1G7E3J1</accession>
<reference evidence="2 3" key="1">
    <citation type="submission" date="2016-10" db="EMBL/GenBank/DDBJ databases">
        <authorList>
            <person name="de Groot N.N."/>
        </authorList>
    </citation>
    <scope>NUCLEOTIDE SEQUENCE [LARGE SCALE GENOMIC DNA]</scope>
    <source>
        <strain evidence="3">DSM 938 / 37b4</strain>
    </source>
</reference>
<dbReference type="Gene3D" id="2.130.10.10">
    <property type="entry name" value="YVTN repeat-like/Quinoprotein amine dehydrogenase"/>
    <property type="match status" value="1"/>
</dbReference>
<proteinExistence type="predicted"/>
<evidence type="ECO:0000313" key="3">
    <source>
        <dbReference type="Proteomes" id="UP000183812"/>
    </source>
</evidence>
<sequence length="307" mass="33497">MSKRPLRAVIAGLALAAVLATLPLWPLAPAQAGQDRAEFLQAFVWRNPDPAFGGFSAIDFADDGTSFVTVSDRTTIWRGRLTRDAAGRIVTATATSGPVPLLDSKGKALGRFSGDSEGVALAPDGSVFVSFEGMARVVRYPQDGGPAKPLPRPAAFKQFPLNGALESLAIAADGTLYTMPERSGDRSAPFPVWRFRNGQWTQPFAIPRDDDWLPVGADFGPDGRFYLLERDFWGLLGFRSRVLVFEITGDRIGPGTELLRTTAGLHDNLEGLAVWRDAQGAIRLTMIADDNFNAFQRTEIVEYRLNR</sequence>
<dbReference type="EMBL" id="FNAY01000002">
    <property type="protein sequence ID" value="SDE58278.1"/>
    <property type="molecule type" value="Genomic_DNA"/>
</dbReference>
<dbReference type="Proteomes" id="UP000183812">
    <property type="component" value="Unassembled WGS sequence"/>
</dbReference>
<gene>
    <name evidence="2" type="ORF">SAMN04244550_00643</name>
</gene>
<dbReference type="AlphaFoldDB" id="A0A1G7E3J1"/>
<dbReference type="InterPro" id="IPR027372">
    <property type="entry name" value="Phytase-like_dom"/>
</dbReference>
<dbReference type="PROSITE" id="PS51318">
    <property type="entry name" value="TAT"/>
    <property type="match status" value="1"/>
</dbReference>
<name>A0A1G7E3J1_RHOCA</name>
<feature type="domain" description="Phytase-like" evidence="1">
    <location>
        <begin position="51"/>
        <end position="292"/>
    </location>
</feature>
<dbReference type="InterPro" id="IPR006311">
    <property type="entry name" value="TAT_signal"/>
</dbReference>
<dbReference type="InterPro" id="IPR015943">
    <property type="entry name" value="WD40/YVTN_repeat-like_dom_sf"/>
</dbReference>
<dbReference type="SUPFAM" id="SSF101898">
    <property type="entry name" value="NHL repeat"/>
    <property type="match status" value="1"/>
</dbReference>
<dbReference type="OrthoDB" id="9798693at2"/>
<dbReference type="Pfam" id="PF13449">
    <property type="entry name" value="Phytase-like"/>
    <property type="match status" value="1"/>
</dbReference>
<dbReference type="InterPro" id="IPR014567">
    <property type="entry name" value="UCP031900"/>
</dbReference>
<evidence type="ECO:0000259" key="1">
    <source>
        <dbReference type="Pfam" id="PF13449"/>
    </source>
</evidence>